<dbReference type="Gene3D" id="2.70.98.10">
    <property type="match status" value="1"/>
</dbReference>
<dbReference type="EMBL" id="DSMG01000018">
    <property type="protein sequence ID" value="HDX30182.1"/>
    <property type="molecule type" value="Genomic_DNA"/>
</dbReference>
<organism evidence="1">
    <name type="scientific">Caldilinea aerophila</name>
    <dbReference type="NCBI Taxonomy" id="133453"/>
    <lineage>
        <taxon>Bacteria</taxon>
        <taxon>Bacillati</taxon>
        <taxon>Chloroflexota</taxon>
        <taxon>Caldilineae</taxon>
        <taxon>Caldilineales</taxon>
        <taxon>Caldilineaceae</taxon>
        <taxon>Caldilinea</taxon>
    </lineage>
</organism>
<dbReference type="GO" id="GO:0030246">
    <property type="term" value="F:carbohydrate binding"/>
    <property type="evidence" value="ECO:0007669"/>
    <property type="project" value="InterPro"/>
</dbReference>
<accession>A0A7C1JIN5</accession>
<name>A0A7C1JIN5_9CHLR</name>
<dbReference type="InterPro" id="IPR014718">
    <property type="entry name" value="GH-type_carb-bd"/>
</dbReference>
<comment type="caution">
    <text evidence="1">The sequence shown here is derived from an EMBL/GenBank/DDBJ whole genome shotgun (WGS) entry which is preliminary data.</text>
</comment>
<reference evidence="1" key="1">
    <citation type="journal article" date="2020" name="mSystems">
        <title>Genome- and Community-Level Interaction Insights into Carbon Utilization and Element Cycling Functions of Hydrothermarchaeota in Hydrothermal Sediment.</title>
        <authorList>
            <person name="Zhou Z."/>
            <person name="Liu Y."/>
            <person name="Xu W."/>
            <person name="Pan J."/>
            <person name="Luo Z.H."/>
            <person name="Li M."/>
        </authorList>
    </citation>
    <scope>NUCLEOTIDE SEQUENCE [LARGE SCALE GENOMIC DNA]</scope>
    <source>
        <strain evidence="1">SpSt-289</strain>
    </source>
</reference>
<evidence type="ECO:0000313" key="1">
    <source>
        <dbReference type="EMBL" id="HDX30182.1"/>
    </source>
</evidence>
<sequence>MNDIATIPKAEGLMTTYFYLTESMFGERERLLVKADVLEASAFRFESGVAALRLRNELGELVMLPFQGQQIWSASFRGRNITMRSMFDQPRPTRAYLETYGGFLLHCGFTAMGVPAAGDTHPLHGELPNAPYKNAYLIVGKDARGSYIGLGGIYQHTVAFSFNYQAEPLVKLYAGSSLFTIDLSVTNLKRTPMEYMYMAHANFRPVDNGRLVYSAHCTPATVRVRRSIPSHVRPGPEYAAFLEELSQHPERHNVLKPGLAFDPEVVFFIDYLADADGWAHTMQVHPDGSADYIAHRPSELDKGVRWICRTPDQDALGMVLPSTAEPEGYTAEKAKGNVKVLGAGETYHCSMIAGVLTVEEAREMERKIESIIG</sequence>
<protein>
    <submittedName>
        <fullName evidence="1">DUF4432 family protein</fullName>
    </submittedName>
</protein>
<gene>
    <name evidence="1" type="ORF">ENQ20_01665</name>
</gene>
<dbReference type="InterPro" id="IPR027839">
    <property type="entry name" value="DUF4432"/>
</dbReference>
<dbReference type="AlphaFoldDB" id="A0A7C1JIN5"/>
<dbReference type="Pfam" id="PF14486">
    <property type="entry name" value="DUF4432"/>
    <property type="match status" value="1"/>
</dbReference>
<proteinExistence type="predicted"/>